<proteinExistence type="predicted"/>
<keyword evidence="2" id="KW-1185">Reference proteome</keyword>
<protein>
    <recommendedName>
        <fullName evidence="3">MYM-type domain-containing protein</fullName>
    </recommendedName>
</protein>
<gene>
    <name evidence="1" type="ORF">DEALK_01670</name>
</gene>
<reference evidence="1 2" key="1">
    <citation type="submission" date="2015-06" db="EMBL/GenBank/DDBJ databases">
        <title>Genome sequence of the organohalide-respiring Dehalogenimonas alkenigignens type strain (IP3-3T).</title>
        <authorList>
            <person name="Key T.A."/>
            <person name="Richmond D.P."/>
            <person name="Bowman K.S."/>
            <person name="Cho Y.-J."/>
            <person name="Chun J."/>
            <person name="da Costa M.S."/>
            <person name="Rainey F.A."/>
            <person name="Moe W.M."/>
        </authorList>
    </citation>
    <scope>NUCLEOTIDE SEQUENCE [LARGE SCALE GENOMIC DNA]</scope>
    <source>
        <strain evidence="1 2">IP3-3</strain>
    </source>
</reference>
<accession>A0A0W0GL17</accession>
<dbReference type="Proteomes" id="UP000053947">
    <property type="component" value="Unassembled WGS sequence"/>
</dbReference>
<evidence type="ECO:0000313" key="1">
    <source>
        <dbReference type="EMBL" id="KTB49255.1"/>
    </source>
</evidence>
<dbReference type="EMBL" id="LFDV01000001">
    <property type="protein sequence ID" value="KTB49255.1"/>
    <property type="molecule type" value="Genomic_DNA"/>
</dbReference>
<name>A0A0W0GL17_9CHLR</name>
<dbReference type="AlphaFoldDB" id="A0A0W0GL17"/>
<dbReference type="OrthoDB" id="163238at2"/>
<evidence type="ECO:0008006" key="3">
    <source>
        <dbReference type="Google" id="ProtNLM"/>
    </source>
</evidence>
<dbReference type="STRING" id="1217799.DEALK_01670"/>
<organism evidence="1 2">
    <name type="scientific">Dehalogenimonas alkenigignens</name>
    <dbReference type="NCBI Taxonomy" id="1217799"/>
    <lineage>
        <taxon>Bacteria</taxon>
        <taxon>Bacillati</taxon>
        <taxon>Chloroflexota</taxon>
        <taxon>Dehalococcoidia</taxon>
        <taxon>Dehalococcoidales</taxon>
        <taxon>Dehalococcoidaceae</taxon>
        <taxon>Dehalogenimonas</taxon>
    </lineage>
</organism>
<sequence length="74" mass="8492">MPDRTCHCYGCGRNQGVDPSELPCFALKGWYILSHLEGPEDIKRYGFCSITCLQRWVNEHAPSVPEIFLTIDEF</sequence>
<dbReference type="RefSeq" id="WP_058437797.1">
    <property type="nucleotide sequence ID" value="NZ_KQ758903.1"/>
</dbReference>
<evidence type="ECO:0000313" key="2">
    <source>
        <dbReference type="Proteomes" id="UP000053947"/>
    </source>
</evidence>
<comment type="caution">
    <text evidence="1">The sequence shown here is derived from an EMBL/GenBank/DDBJ whole genome shotgun (WGS) entry which is preliminary data.</text>
</comment>